<evidence type="ECO:0000259" key="6">
    <source>
        <dbReference type="PROSITE" id="PS50966"/>
    </source>
</evidence>
<evidence type="ECO:0000256" key="2">
    <source>
        <dbReference type="ARBA" id="ARBA00022771"/>
    </source>
</evidence>
<organism evidence="7 8">
    <name type="scientific">Tanacetum coccineum</name>
    <dbReference type="NCBI Taxonomy" id="301880"/>
    <lineage>
        <taxon>Eukaryota</taxon>
        <taxon>Viridiplantae</taxon>
        <taxon>Streptophyta</taxon>
        <taxon>Embryophyta</taxon>
        <taxon>Tracheophyta</taxon>
        <taxon>Spermatophyta</taxon>
        <taxon>Magnoliopsida</taxon>
        <taxon>eudicotyledons</taxon>
        <taxon>Gunneridae</taxon>
        <taxon>Pentapetalae</taxon>
        <taxon>asterids</taxon>
        <taxon>campanulids</taxon>
        <taxon>Asterales</taxon>
        <taxon>Asteraceae</taxon>
        <taxon>Asteroideae</taxon>
        <taxon>Anthemideae</taxon>
        <taxon>Anthemidinae</taxon>
        <taxon>Tanacetum</taxon>
    </lineage>
</organism>
<evidence type="ECO:0000256" key="3">
    <source>
        <dbReference type="ARBA" id="ARBA00022833"/>
    </source>
</evidence>
<keyword evidence="1" id="KW-0479">Metal-binding</keyword>
<feature type="compositionally biased region" description="Basic residues" evidence="5">
    <location>
        <begin position="126"/>
        <end position="136"/>
    </location>
</feature>
<dbReference type="SMART" id="SM00575">
    <property type="entry name" value="ZnF_PMZ"/>
    <property type="match status" value="1"/>
</dbReference>
<evidence type="ECO:0000256" key="1">
    <source>
        <dbReference type="ARBA" id="ARBA00022723"/>
    </source>
</evidence>
<evidence type="ECO:0000256" key="5">
    <source>
        <dbReference type="SAM" id="MobiDB-lite"/>
    </source>
</evidence>
<reference evidence="7" key="1">
    <citation type="journal article" date="2022" name="Int. J. Mol. Sci.">
        <title>Draft Genome of Tanacetum Coccineum: Genomic Comparison of Closely Related Tanacetum-Family Plants.</title>
        <authorList>
            <person name="Yamashiro T."/>
            <person name="Shiraishi A."/>
            <person name="Nakayama K."/>
            <person name="Satake H."/>
        </authorList>
    </citation>
    <scope>NUCLEOTIDE SEQUENCE</scope>
</reference>
<name>A0ABQ5E2Y6_9ASTR</name>
<dbReference type="PROSITE" id="PS50966">
    <property type="entry name" value="ZF_SWIM"/>
    <property type="match status" value="1"/>
</dbReference>
<keyword evidence="2 4" id="KW-0863">Zinc-finger</keyword>
<dbReference type="Pfam" id="PF04434">
    <property type="entry name" value="SWIM"/>
    <property type="match status" value="1"/>
</dbReference>
<evidence type="ECO:0000313" key="8">
    <source>
        <dbReference type="Proteomes" id="UP001151760"/>
    </source>
</evidence>
<feature type="domain" description="SWIM-type" evidence="6">
    <location>
        <begin position="45"/>
        <end position="77"/>
    </location>
</feature>
<dbReference type="Proteomes" id="UP001151760">
    <property type="component" value="Unassembled WGS sequence"/>
</dbReference>
<dbReference type="EMBL" id="BQNB010015875">
    <property type="protein sequence ID" value="GJT45153.1"/>
    <property type="molecule type" value="Genomic_DNA"/>
</dbReference>
<dbReference type="PANTHER" id="PTHR31973">
    <property type="entry name" value="POLYPROTEIN, PUTATIVE-RELATED"/>
    <property type="match status" value="1"/>
</dbReference>
<proteinExistence type="predicted"/>
<protein>
    <submittedName>
        <fullName evidence="7">Multidrug resistance-associated protein 5</fullName>
    </submittedName>
</protein>
<accession>A0ABQ5E2Y6</accession>
<evidence type="ECO:0000313" key="7">
    <source>
        <dbReference type="EMBL" id="GJT45153.1"/>
    </source>
</evidence>
<sequence>MDTKLSGNLLNKETKSAAKRYAHRNQKVVPSGESRFKVRDGYEGFKVDKRLRTCTCMGWQLTGLPCQHRFASIYFLHKDPKEYVSEWYTKERFVSSYNHYIEGVNVMDQWPITSYQNPKPPIIRRMPGRPPHKRKRDVSENDGNRTRISSASASVNTPTIFARGGKRSCKGGKTPSVSSRGGGKNVSTPASPSVGFEISITSISVGVRVTKSGVRLRGGVYIRGNSPSKAASVTPLNLQCIGISLWGATS</sequence>
<feature type="region of interest" description="Disordered" evidence="5">
    <location>
        <begin position="118"/>
        <end position="191"/>
    </location>
</feature>
<comment type="caution">
    <text evidence="7">The sequence shown here is derived from an EMBL/GenBank/DDBJ whole genome shotgun (WGS) entry which is preliminary data.</text>
</comment>
<keyword evidence="3" id="KW-0862">Zinc</keyword>
<feature type="compositionally biased region" description="Polar residues" evidence="5">
    <location>
        <begin position="146"/>
        <end position="159"/>
    </location>
</feature>
<reference evidence="7" key="2">
    <citation type="submission" date="2022-01" db="EMBL/GenBank/DDBJ databases">
        <authorList>
            <person name="Yamashiro T."/>
            <person name="Shiraishi A."/>
            <person name="Satake H."/>
            <person name="Nakayama K."/>
        </authorList>
    </citation>
    <scope>NUCLEOTIDE SEQUENCE</scope>
</reference>
<dbReference type="InterPro" id="IPR007527">
    <property type="entry name" value="Znf_SWIM"/>
</dbReference>
<dbReference type="InterPro" id="IPR006564">
    <property type="entry name" value="Znf_PMZ"/>
</dbReference>
<feature type="compositionally biased region" description="Polar residues" evidence="5">
    <location>
        <begin position="175"/>
        <end position="191"/>
    </location>
</feature>
<dbReference type="PANTHER" id="PTHR31973:SF197">
    <property type="entry name" value="SWIM-TYPE DOMAIN-CONTAINING PROTEIN"/>
    <property type="match status" value="1"/>
</dbReference>
<keyword evidence="8" id="KW-1185">Reference proteome</keyword>
<gene>
    <name evidence="7" type="ORF">Tco_0953868</name>
</gene>
<evidence type="ECO:0000256" key="4">
    <source>
        <dbReference type="PROSITE-ProRule" id="PRU00325"/>
    </source>
</evidence>